<evidence type="ECO:0000256" key="4">
    <source>
        <dbReference type="ARBA" id="ARBA00022547"/>
    </source>
</evidence>
<dbReference type="PROSITE" id="PS00449">
    <property type="entry name" value="ATPASE_A"/>
    <property type="match status" value="1"/>
</dbReference>
<dbReference type="SUPFAM" id="SSF81336">
    <property type="entry name" value="F1F0 ATP synthase subunit A"/>
    <property type="match status" value="1"/>
</dbReference>
<dbReference type="InterPro" id="IPR035908">
    <property type="entry name" value="F0_ATP_A_sf"/>
</dbReference>
<evidence type="ECO:0000313" key="13">
    <source>
        <dbReference type="EMBL" id="OSM06202.1"/>
    </source>
</evidence>
<feature type="transmembrane region" description="Helical" evidence="11">
    <location>
        <begin position="108"/>
        <end position="126"/>
    </location>
</feature>
<dbReference type="InterPro" id="IPR000568">
    <property type="entry name" value="ATP_synth_F0_asu"/>
</dbReference>
<dbReference type="Proteomes" id="UP000194003">
    <property type="component" value="Unassembled WGS sequence"/>
</dbReference>
<dbReference type="AlphaFoldDB" id="A0A1Y2K868"/>
<keyword evidence="10 11" id="KW-0066">ATP synthesis</keyword>
<evidence type="ECO:0000256" key="1">
    <source>
        <dbReference type="ARBA" id="ARBA00004141"/>
    </source>
</evidence>
<keyword evidence="8 11" id="KW-0406">Ion transport</keyword>
<dbReference type="InterPro" id="IPR023011">
    <property type="entry name" value="ATP_synth_F0_asu_AS"/>
</dbReference>
<feature type="transmembrane region" description="Helical" evidence="11">
    <location>
        <begin position="164"/>
        <end position="188"/>
    </location>
</feature>
<keyword evidence="9 11" id="KW-0472">Membrane</keyword>
<evidence type="ECO:0000256" key="2">
    <source>
        <dbReference type="ARBA" id="ARBA00006810"/>
    </source>
</evidence>
<proteinExistence type="inferred from homology"/>
<evidence type="ECO:0000256" key="9">
    <source>
        <dbReference type="ARBA" id="ARBA00023136"/>
    </source>
</evidence>
<evidence type="ECO:0000256" key="3">
    <source>
        <dbReference type="ARBA" id="ARBA00022448"/>
    </source>
</evidence>
<dbReference type="GO" id="GO:0046933">
    <property type="term" value="F:proton-transporting ATP synthase activity, rotational mechanism"/>
    <property type="evidence" value="ECO:0007669"/>
    <property type="project" value="UniProtKB-UniRule"/>
</dbReference>
<evidence type="ECO:0000313" key="14">
    <source>
        <dbReference type="Proteomes" id="UP000194003"/>
    </source>
</evidence>
<evidence type="ECO:0000256" key="10">
    <source>
        <dbReference type="ARBA" id="ARBA00023310"/>
    </source>
</evidence>
<name>A0A1Y2K868_9PROT</name>
<dbReference type="NCBIfam" id="NF004482">
    <property type="entry name" value="PRK05815.2-4"/>
    <property type="match status" value="1"/>
</dbReference>
<protein>
    <recommendedName>
        <fullName evidence="11 12">ATP synthase subunit a</fullName>
    </recommendedName>
    <alternativeName>
        <fullName evidence="11">ATP synthase F0 sector subunit a</fullName>
    </alternativeName>
    <alternativeName>
        <fullName evidence="11">F-ATPase subunit 6</fullName>
    </alternativeName>
</protein>
<keyword evidence="4 11" id="KW-0138">CF(0)</keyword>
<keyword evidence="7 11" id="KW-1133">Transmembrane helix</keyword>
<dbReference type="PRINTS" id="PR00123">
    <property type="entry name" value="ATPASEA"/>
</dbReference>
<evidence type="ECO:0000256" key="7">
    <source>
        <dbReference type="ARBA" id="ARBA00022989"/>
    </source>
</evidence>
<keyword evidence="3 11" id="KW-0813">Transport</keyword>
<dbReference type="Pfam" id="PF00119">
    <property type="entry name" value="ATP-synt_A"/>
    <property type="match status" value="1"/>
</dbReference>
<dbReference type="CDD" id="cd00310">
    <property type="entry name" value="ATP-synt_Fo_a_6"/>
    <property type="match status" value="1"/>
</dbReference>
<dbReference type="NCBIfam" id="TIGR01131">
    <property type="entry name" value="ATP_synt_6_or_A"/>
    <property type="match status" value="1"/>
</dbReference>
<dbReference type="PANTHER" id="PTHR11410">
    <property type="entry name" value="ATP SYNTHASE SUBUNIT A"/>
    <property type="match status" value="1"/>
</dbReference>
<dbReference type="Gene3D" id="1.20.120.220">
    <property type="entry name" value="ATP synthase, F0 complex, subunit A"/>
    <property type="match status" value="1"/>
</dbReference>
<dbReference type="InterPro" id="IPR045083">
    <property type="entry name" value="ATP_synth_F0_asu_bact/mt"/>
</dbReference>
<accession>A0A1Y2K868</accession>
<comment type="subcellular location">
    <subcellularLocation>
        <location evidence="11 12">Cell membrane</location>
        <topology evidence="11 12">Multi-pass membrane protein</topology>
    </subcellularLocation>
    <subcellularLocation>
        <location evidence="1">Membrane</location>
        <topology evidence="1">Multi-pass membrane protein</topology>
    </subcellularLocation>
</comment>
<feature type="transmembrane region" description="Helical" evidence="11">
    <location>
        <begin position="138"/>
        <end position="158"/>
    </location>
</feature>
<evidence type="ECO:0000256" key="12">
    <source>
        <dbReference type="RuleBase" id="RU000483"/>
    </source>
</evidence>
<dbReference type="GO" id="GO:0045259">
    <property type="term" value="C:proton-transporting ATP synthase complex"/>
    <property type="evidence" value="ECO:0007669"/>
    <property type="project" value="UniProtKB-KW"/>
</dbReference>
<keyword evidence="14" id="KW-1185">Reference proteome</keyword>
<keyword evidence="5 11" id="KW-0812">Transmembrane</keyword>
<dbReference type="STRING" id="1434232.MAIT1_01181"/>
<organism evidence="13 14">
    <name type="scientific">Magnetofaba australis IT-1</name>
    <dbReference type="NCBI Taxonomy" id="1434232"/>
    <lineage>
        <taxon>Bacteria</taxon>
        <taxon>Pseudomonadati</taxon>
        <taxon>Pseudomonadota</taxon>
        <taxon>Magnetococcia</taxon>
        <taxon>Magnetococcales</taxon>
        <taxon>Magnetococcaceae</taxon>
        <taxon>Magnetofaba</taxon>
    </lineage>
</organism>
<evidence type="ECO:0000256" key="11">
    <source>
        <dbReference type="HAMAP-Rule" id="MF_01393"/>
    </source>
</evidence>
<keyword evidence="11" id="KW-1003">Cell membrane</keyword>
<feature type="transmembrane region" description="Helical" evidence="11">
    <location>
        <begin position="200"/>
        <end position="222"/>
    </location>
</feature>
<feature type="transmembrane region" description="Helical" evidence="11">
    <location>
        <begin position="42"/>
        <end position="64"/>
    </location>
</feature>
<evidence type="ECO:0000256" key="5">
    <source>
        <dbReference type="ARBA" id="ARBA00022692"/>
    </source>
</evidence>
<evidence type="ECO:0000256" key="8">
    <source>
        <dbReference type="ARBA" id="ARBA00023065"/>
    </source>
</evidence>
<comment type="caution">
    <text evidence="13">The sequence shown here is derived from an EMBL/GenBank/DDBJ whole genome shotgun (WGS) entry which is preliminary data.</text>
</comment>
<evidence type="ECO:0000256" key="6">
    <source>
        <dbReference type="ARBA" id="ARBA00022781"/>
    </source>
</evidence>
<dbReference type="GO" id="GO:0005886">
    <property type="term" value="C:plasma membrane"/>
    <property type="evidence" value="ECO:0007669"/>
    <property type="project" value="UniProtKB-SubCell"/>
</dbReference>
<feature type="transmembrane region" description="Helical" evidence="11">
    <location>
        <begin position="242"/>
        <end position="261"/>
    </location>
</feature>
<dbReference type="HAMAP" id="MF_01393">
    <property type="entry name" value="ATP_synth_a_bact"/>
    <property type="match status" value="1"/>
</dbReference>
<comment type="similarity">
    <text evidence="2 11 12">Belongs to the ATPase A chain family.</text>
</comment>
<comment type="function">
    <text evidence="11 12">Key component of the proton channel; it plays a direct role in the translocation of protons across the membrane.</text>
</comment>
<gene>
    <name evidence="11" type="primary">atpB</name>
    <name evidence="13" type="ORF">MAIT1_01181</name>
</gene>
<dbReference type="EMBL" id="LVJN01000016">
    <property type="protein sequence ID" value="OSM06202.1"/>
    <property type="molecule type" value="Genomic_DNA"/>
</dbReference>
<keyword evidence="6 11" id="KW-0375">Hydrogen ion transport</keyword>
<sequence>MSLIADAMASTAVTAADAAAPKMDPLHHFQVHNIVDLNILGLDISISNSVVWMWIAVGVAFAFMKFASPGSKNGRALVPGRLQSLGEMLFQFVRGIITDIIGQEGLKFFPGIFALFLLVLFCNVLGLVPGSFTPTSQLIVTATLAMGVFLFATGLGIYKHGGHFFSFFVPGGVPKALLVLMIPIEVISYLSRPVSLSVRLFANMTAGHTVLAVVFFFIANTIPLGLNLLPLGFTVVFNGFELFIGFIQAYIFTILTCVYINDAIHLH</sequence>
<reference evidence="13 14" key="1">
    <citation type="journal article" date="2016" name="BMC Genomics">
        <title>Combined genomic and structural analyses of a cultured magnetotactic bacterium reveals its niche adaptation to a dynamic environment.</title>
        <authorList>
            <person name="Araujo A.C."/>
            <person name="Morillo V."/>
            <person name="Cypriano J."/>
            <person name="Teixeira L.C."/>
            <person name="Leao P."/>
            <person name="Lyra S."/>
            <person name="Almeida L.G."/>
            <person name="Bazylinski D.A."/>
            <person name="Vasconcellos A.T."/>
            <person name="Abreu F."/>
            <person name="Lins U."/>
        </authorList>
    </citation>
    <scope>NUCLEOTIDE SEQUENCE [LARGE SCALE GENOMIC DNA]</scope>
    <source>
        <strain evidence="13 14">IT-1</strain>
    </source>
</reference>
<dbReference type="PANTHER" id="PTHR11410:SF0">
    <property type="entry name" value="ATP SYNTHASE SUBUNIT A"/>
    <property type="match status" value="1"/>
</dbReference>